<dbReference type="Proteomes" id="UP000232638">
    <property type="component" value="Chromosome"/>
</dbReference>
<protein>
    <submittedName>
        <fullName evidence="2">Uncharacterized protein</fullName>
    </submittedName>
</protein>
<sequence>MQHCLSQGASPRDQREGALGGLFSAVDDRHQGVQTRQRIQGRARREPRDPLVFGDAAESEDPLEWTQTRKSGRIRAAIADQPASGAGGPRQWRQGRPRVQRLDRQLLQCAGQTSQVPGVQVRRRVVPGGWDQPHPGVLLENQCLV</sequence>
<keyword evidence="3" id="KW-1185">Reference proteome</keyword>
<evidence type="ECO:0000313" key="3">
    <source>
        <dbReference type="Proteomes" id="UP000232638"/>
    </source>
</evidence>
<reference evidence="2 3" key="1">
    <citation type="submission" date="2017-03" db="EMBL/GenBank/DDBJ databases">
        <title>Complete genome sequence of Candidatus 'Thiodictyon syntrophicum' sp. nov. strain Cad16T, a photolithoautotroph purple sulfur bacterium isolated from an alpine meromictic lake.</title>
        <authorList>
            <person name="Luedin S.M."/>
            <person name="Pothier J.F."/>
            <person name="Danza F."/>
            <person name="Storelli N."/>
            <person name="Wittwer M."/>
            <person name="Tonolla M."/>
        </authorList>
    </citation>
    <scope>NUCLEOTIDE SEQUENCE [LARGE SCALE GENOMIC DNA]</scope>
    <source>
        <strain evidence="2 3">Cad16T</strain>
    </source>
</reference>
<proteinExistence type="predicted"/>
<evidence type="ECO:0000313" key="2">
    <source>
        <dbReference type="EMBL" id="AUB82119.1"/>
    </source>
</evidence>
<dbReference type="AlphaFoldDB" id="A0A2K8U9N4"/>
<dbReference type="KEGG" id="tsy:THSYN_14950"/>
<dbReference type="EMBL" id="CP020370">
    <property type="protein sequence ID" value="AUB82119.1"/>
    <property type="molecule type" value="Genomic_DNA"/>
</dbReference>
<name>A0A2K8U9N4_9GAMM</name>
<evidence type="ECO:0000256" key="1">
    <source>
        <dbReference type="SAM" id="MobiDB-lite"/>
    </source>
</evidence>
<feature type="region of interest" description="Disordered" evidence="1">
    <location>
        <begin position="1"/>
        <end position="74"/>
    </location>
</feature>
<organism evidence="2 3">
    <name type="scientific">Candidatus Thiodictyon syntrophicum</name>
    <dbReference type="NCBI Taxonomy" id="1166950"/>
    <lineage>
        <taxon>Bacteria</taxon>
        <taxon>Pseudomonadati</taxon>
        <taxon>Pseudomonadota</taxon>
        <taxon>Gammaproteobacteria</taxon>
        <taxon>Chromatiales</taxon>
        <taxon>Chromatiaceae</taxon>
        <taxon>Thiodictyon</taxon>
    </lineage>
</organism>
<gene>
    <name evidence="2" type="ORF">THSYN_14950</name>
</gene>
<accession>A0A2K8U9N4</accession>